<dbReference type="AlphaFoldDB" id="A0AAC8XIK0"/>
<dbReference type="Gene3D" id="3.40.190.10">
    <property type="entry name" value="Periplasmic binding protein-like II"/>
    <property type="match status" value="2"/>
</dbReference>
<accession>A0AAC8XIK0</accession>
<reference evidence="2 3" key="1">
    <citation type="submission" date="2015-12" db="EMBL/GenBank/DDBJ databases">
        <title>Intraspecies pangenome expansion in the marine bacterium Alteromonas.</title>
        <authorList>
            <person name="Lopez-Perez M."/>
            <person name="Rodriguez-Valera F."/>
        </authorList>
    </citation>
    <scope>NUCLEOTIDE SEQUENCE [LARGE SCALE GENOMIC DNA]</scope>
    <source>
        <strain evidence="2 3">UM8</strain>
    </source>
</reference>
<evidence type="ECO:0000256" key="1">
    <source>
        <dbReference type="SAM" id="SignalP"/>
    </source>
</evidence>
<gene>
    <name evidence="2" type="ORF">AV942_06410</name>
</gene>
<keyword evidence="1" id="KW-0732">Signal</keyword>
<evidence type="ECO:0000313" key="3">
    <source>
        <dbReference type="Proteomes" id="UP000061468"/>
    </source>
</evidence>
<dbReference type="EMBL" id="CP013928">
    <property type="protein sequence ID" value="AMJ77967.1"/>
    <property type="molecule type" value="Genomic_DNA"/>
</dbReference>
<dbReference type="RefSeq" id="WP_015066626.1">
    <property type="nucleotide sequence ID" value="NZ_CAXGIV010000026.1"/>
</dbReference>
<proteinExistence type="predicted"/>
<evidence type="ECO:0000313" key="2">
    <source>
        <dbReference type="EMBL" id="AMJ77967.1"/>
    </source>
</evidence>
<sequence length="306" mass="34854">MFLKKTNARRSFNVFKQATTFAFALCSLLMVSSAQGALWTITYPRPIDDSDARAQYPIALLKLALDKTGVNYELRPSDRILLTGKAMRQLRENREVNVVWSMTDSQREKELTPIRIPIAKGLIGLRVFVINENKKPKFTDVLSLADMRKLTPIQGEEWPDTKILQANGFNVFTVPEFREAYDMIKQGKGDFFPRSVMEVTAELDAEGRSRSNLHLEPTMALYYPTAMYYFVSSSNKTLANLIETGLNRAIDDGSFDELFNSTYSSILASLNVKDRKIFTLENPLLPLETPLTNSSLWYRPNQVKNQ</sequence>
<organism evidence="2 3">
    <name type="scientific">Alteromonas mediterranea</name>
    <dbReference type="NCBI Taxonomy" id="314275"/>
    <lineage>
        <taxon>Bacteria</taxon>
        <taxon>Pseudomonadati</taxon>
        <taxon>Pseudomonadota</taxon>
        <taxon>Gammaproteobacteria</taxon>
        <taxon>Alteromonadales</taxon>
        <taxon>Alteromonadaceae</taxon>
        <taxon>Alteromonas/Salinimonas group</taxon>
        <taxon>Alteromonas</taxon>
    </lineage>
</organism>
<feature type="chain" id="PRO_5041960499" evidence="1">
    <location>
        <begin position="37"/>
        <end position="306"/>
    </location>
</feature>
<dbReference type="Proteomes" id="UP000061468">
    <property type="component" value="Chromosome"/>
</dbReference>
<feature type="signal peptide" evidence="1">
    <location>
        <begin position="1"/>
        <end position="36"/>
    </location>
</feature>
<dbReference type="SUPFAM" id="SSF53850">
    <property type="entry name" value="Periplasmic binding protein-like II"/>
    <property type="match status" value="1"/>
</dbReference>
<protein>
    <submittedName>
        <fullName evidence="2">Amino acid ABC transporter substrate-binding protein</fullName>
    </submittedName>
</protein>
<name>A0AAC8XIK0_9ALTE</name>